<feature type="chain" id="PRO_5045378635" description="UrcA family protein" evidence="1">
    <location>
        <begin position="21"/>
        <end position="85"/>
    </location>
</feature>
<evidence type="ECO:0000313" key="2">
    <source>
        <dbReference type="EMBL" id="MFC6760201.1"/>
    </source>
</evidence>
<protein>
    <recommendedName>
        <fullName evidence="4">UrcA family protein</fullName>
    </recommendedName>
</protein>
<proteinExistence type="predicted"/>
<evidence type="ECO:0000256" key="1">
    <source>
        <dbReference type="SAM" id="SignalP"/>
    </source>
</evidence>
<sequence length="85" mass="9005">MFRPVLCAAALCVAALPLGADDLLPRLEAAQGAIDARMLTVMGADPAGARWNPARRAASACALRELERRGAVRPLRPTSAPSKRR</sequence>
<evidence type="ECO:0000313" key="3">
    <source>
        <dbReference type="Proteomes" id="UP001596353"/>
    </source>
</evidence>
<evidence type="ECO:0008006" key="4">
    <source>
        <dbReference type="Google" id="ProtNLM"/>
    </source>
</evidence>
<reference evidence="3" key="1">
    <citation type="journal article" date="2019" name="Int. J. Syst. Evol. Microbiol.">
        <title>The Global Catalogue of Microorganisms (GCM) 10K type strain sequencing project: providing services to taxonomists for standard genome sequencing and annotation.</title>
        <authorList>
            <consortium name="The Broad Institute Genomics Platform"/>
            <consortium name="The Broad Institute Genome Sequencing Center for Infectious Disease"/>
            <person name="Wu L."/>
            <person name="Ma J."/>
        </authorList>
    </citation>
    <scope>NUCLEOTIDE SEQUENCE [LARGE SCALE GENOMIC DNA]</scope>
    <source>
        <strain evidence="3">CCUG 66188</strain>
    </source>
</reference>
<keyword evidence="1" id="KW-0732">Signal</keyword>
<keyword evidence="3" id="KW-1185">Reference proteome</keyword>
<accession>A0ABW2B4M8</accession>
<dbReference type="EMBL" id="JBHSWG010000001">
    <property type="protein sequence ID" value="MFC6760201.1"/>
    <property type="molecule type" value="Genomic_DNA"/>
</dbReference>
<name>A0ABW2B4M8_9RHOB</name>
<feature type="signal peptide" evidence="1">
    <location>
        <begin position="1"/>
        <end position="20"/>
    </location>
</feature>
<comment type="caution">
    <text evidence="2">The sequence shown here is derived from an EMBL/GenBank/DDBJ whole genome shotgun (WGS) entry which is preliminary data.</text>
</comment>
<organism evidence="2 3">
    <name type="scientific">Sulfitobacter porphyrae</name>
    <dbReference type="NCBI Taxonomy" id="1246864"/>
    <lineage>
        <taxon>Bacteria</taxon>
        <taxon>Pseudomonadati</taxon>
        <taxon>Pseudomonadota</taxon>
        <taxon>Alphaproteobacteria</taxon>
        <taxon>Rhodobacterales</taxon>
        <taxon>Roseobacteraceae</taxon>
        <taxon>Sulfitobacter</taxon>
    </lineage>
</organism>
<dbReference type="Proteomes" id="UP001596353">
    <property type="component" value="Unassembled WGS sequence"/>
</dbReference>
<gene>
    <name evidence="2" type="ORF">ACFQFQ_13020</name>
</gene>